<evidence type="ECO:0008006" key="4">
    <source>
        <dbReference type="Google" id="ProtNLM"/>
    </source>
</evidence>
<name>A0A178EZ98_TRIRU</name>
<feature type="compositionally biased region" description="Polar residues" evidence="1">
    <location>
        <begin position="10"/>
        <end position="22"/>
    </location>
</feature>
<gene>
    <name evidence="2" type="ORF">A7C99_4127</name>
</gene>
<comment type="caution">
    <text evidence="2">The sequence shown here is derived from an EMBL/GenBank/DDBJ whole genome shotgun (WGS) entry which is preliminary data.</text>
</comment>
<feature type="compositionally biased region" description="Basic residues" evidence="1">
    <location>
        <begin position="82"/>
        <end position="96"/>
    </location>
</feature>
<dbReference type="GO" id="GO:0031047">
    <property type="term" value="P:regulatory ncRNA-mediated gene silencing"/>
    <property type="evidence" value="ECO:0007669"/>
    <property type="project" value="InterPro"/>
</dbReference>
<dbReference type="Proteomes" id="UP000243015">
    <property type="component" value="Unassembled WGS sequence"/>
</dbReference>
<dbReference type="GO" id="GO:0033167">
    <property type="term" value="C:ARC complex"/>
    <property type="evidence" value="ECO:0007669"/>
    <property type="project" value="InterPro"/>
</dbReference>
<dbReference type="InterPro" id="IPR018606">
    <property type="entry name" value="Arb1"/>
</dbReference>
<dbReference type="EMBL" id="LHPM01000015">
    <property type="protein sequence ID" value="OAL64693.1"/>
    <property type="molecule type" value="Genomic_DNA"/>
</dbReference>
<feature type="compositionally biased region" description="Basic and acidic residues" evidence="1">
    <location>
        <begin position="56"/>
        <end position="75"/>
    </location>
</feature>
<evidence type="ECO:0000256" key="1">
    <source>
        <dbReference type="SAM" id="MobiDB-lite"/>
    </source>
</evidence>
<dbReference type="VEuPathDB" id="FungiDB:TERG_05096"/>
<reference evidence="2 3" key="1">
    <citation type="submission" date="2016-05" db="EMBL/GenBank/DDBJ databases">
        <title>Genome sequencing of Trichophyton rubrum CMCC(F)T1i isolated from hair.</title>
        <authorList>
            <person name="Zhan P."/>
            <person name="Tao Y."/>
            <person name="Liu W."/>
        </authorList>
    </citation>
    <scope>NUCLEOTIDE SEQUENCE [LARGE SCALE GENOMIC DNA]</scope>
    <source>
        <strain evidence="3">CMCC(F)T1i</strain>
    </source>
</reference>
<organism evidence="2 3">
    <name type="scientific">Trichophyton rubrum</name>
    <name type="common">Athlete's foot fungus</name>
    <name type="synonym">Epidermophyton rubrum</name>
    <dbReference type="NCBI Taxonomy" id="5551"/>
    <lineage>
        <taxon>Eukaryota</taxon>
        <taxon>Fungi</taxon>
        <taxon>Dikarya</taxon>
        <taxon>Ascomycota</taxon>
        <taxon>Pezizomycotina</taxon>
        <taxon>Eurotiomycetes</taxon>
        <taxon>Eurotiomycetidae</taxon>
        <taxon>Onygenales</taxon>
        <taxon>Arthrodermataceae</taxon>
        <taxon>Trichophyton</taxon>
    </lineage>
</organism>
<dbReference type="Pfam" id="PF09692">
    <property type="entry name" value="Arb1"/>
    <property type="match status" value="1"/>
</dbReference>
<accession>A0A178EZ98</accession>
<feature type="region of interest" description="Disordered" evidence="1">
    <location>
        <begin position="1"/>
        <end position="96"/>
    </location>
</feature>
<evidence type="ECO:0000313" key="2">
    <source>
        <dbReference type="EMBL" id="OAL64693.1"/>
    </source>
</evidence>
<protein>
    <recommendedName>
        <fullName evidence="4">Argonaute siRNA chaperone complex subunit Arb1</fullName>
    </recommendedName>
</protein>
<proteinExistence type="predicted"/>
<sequence length="505" mass="57289">MEAKPEQDTVADSTSVLSNISINLPHRPKKLADEDHDQLEAKDNEDTGENNIENVEETRENQVIEGEKIIVESGDKTISAPVKKKSKKRSKGKKGKKKITGFEEYYVDPPMTPAEHDEEKSIYDSSKPAIQRLEAAIQRYQAKRRLDPERRHIFTKYMAFGGVDVGPKMFEGNDQRDLQSMDAEAIATATASSNIPHDREKWNVDFETVAKGFLSSVFPQLFAVDTEQLVQLGTNTIKNFLNYIIYHDVCPEYRDDIMAARKVTDQAADELWKAYQADANAPGDFNTACSTLFGGSFFDMYTEEREWVENSDTIPFMTLTAARKVVKFGIAATGSLEQVVKFRELAVSNKLRAKLVHEYGFEVTAIIPPPTEVTEFYEQNAPDLKPIGTIQAIAWRDSSLPDEDLAPGEEPPAYRHMKFEFFVEKSLLPFFFVGIKVDANVWELSCGVHYFDKFMATYCSFHTTLPNEGILNWKEPRDLRGDHIVWGSKRTETAEDEDENSDIED</sequence>
<feature type="compositionally biased region" description="Basic and acidic residues" evidence="1">
    <location>
        <begin position="30"/>
        <end position="45"/>
    </location>
</feature>
<evidence type="ECO:0000313" key="3">
    <source>
        <dbReference type="Proteomes" id="UP000243015"/>
    </source>
</evidence>
<dbReference type="AlphaFoldDB" id="A0A178EZ98"/>